<dbReference type="Pfam" id="PF01699">
    <property type="entry name" value="Na_Ca_ex"/>
    <property type="match status" value="2"/>
</dbReference>
<name>A0A3L0VTX2_ECOLX</name>
<dbReference type="GO" id="GO:0008273">
    <property type="term" value="F:calcium, potassium:sodium antiporter activity"/>
    <property type="evidence" value="ECO:0007669"/>
    <property type="project" value="TreeGrafter"/>
</dbReference>
<organism evidence="7">
    <name type="scientific">Escherichia coli</name>
    <dbReference type="NCBI Taxonomy" id="562"/>
    <lineage>
        <taxon>Bacteria</taxon>
        <taxon>Pseudomonadati</taxon>
        <taxon>Pseudomonadota</taxon>
        <taxon>Gammaproteobacteria</taxon>
        <taxon>Enterobacterales</taxon>
        <taxon>Enterobacteriaceae</taxon>
        <taxon>Escherichia</taxon>
    </lineage>
</organism>
<gene>
    <name evidence="7" type="ORF">D9F05_03475</name>
</gene>
<comment type="subcellular location">
    <subcellularLocation>
        <location evidence="1">Membrane</location>
        <topology evidence="1">Multi-pass membrane protein</topology>
    </subcellularLocation>
</comment>
<evidence type="ECO:0000256" key="2">
    <source>
        <dbReference type="ARBA" id="ARBA00022692"/>
    </source>
</evidence>
<protein>
    <submittedName>
        <fullName evidence="7">Sodium:calcium antiporter</fullName>
    </submittedName>
</protein>
<evidence type="ECO:0000259" key="6">
    <source>
        <dbReference type="Pfam" id="PF01699"/>
    </source>
</evidence>
<keyword evidence="4 5" id="KW-0472">Membrane</keyword>
<feature type="transmembrane region" description="Helical" evidence="5">
    <location>
        <begin position="92"/>
        <end position="111"/>
    </location>
</feature>
<dbReference type="InterPro" id="IPR044880">
    <property type="entry name" value="NCX_ion-bd_dom_sf"/>
</dbReference>
<dbReference type="InterPro" id="IPR004481">
    <property type="entry name" value="K/Na/Ca-exchanger"/>
</dbReference>
<accession>A0A3L0VTX2</accession>
<feature type="transmembrane region" description="Helical" evidence="5">
    <location>
        <begin position="356"/>
        <end position="376"/>
    </location>
</feature>
<sequence>MSTFLDLPIHGMGGDSIYRSARPLASIRKPAGRAVSGPSVVLLAWRLPIMLITLLLFLLSAVTIYLACEYFVNGIEWTGHHFKFSQSATGSLLAALGTALPECIVTLTALLMGDAPAQQQIGIGAALGGPLVLATIGYAAVGVTLLLCMSRAHRVIDGEVQREIGRDQAWFVGIFLVAVALGMVAFTGKAWLAPLFVLVYLVYVRRELKQTDSHEVELPEPLKLDPEAEIPALGKVLLQTLVALVVVALAAQLFVHQLESMGELFGLSPVLAALLLSPVATEMPELMNVLIWVRQGKSRLALANISGAMMIQGTIPKAFCLLFTPWLLDSTMMVSSLVTLLAVVLLWWGFSRAQMTAGRLAWVGLVYLGFCGWLVVS</sequence>
<dbReference type="GO" id="GO:0006874">
    <property type="term" value="P:intracellular calcium ion homeostasis"/>
    <property type="evidence" value="ECO:0007669"/>
    <property type="project" value="TreeGrafter"/>
</dbReference>
<dbReference type="PANTHER" id="PTHR10846">
    <property type="entry name" value="SODIUM/POTASSIUM/CALCIUM EXCHANGER"/>
    <property type="match status" value="1"/>
</dbReference>
<dbReference type="Gene3D" id="1.20.1420.30">
    <property type="entry name" value="NCX, central ion-binding region"/>
    <property type="match status" value="1"/>
</dbReference>
<evidence type="ECO:0000256" key="3">
    <source>
        <dbReference type="ARBA" id="ARBA00022989"/>
    </source>
</evidence>
<dbReference type="EMBL" id="RNRV01000004">
    <property type="protein sequence ID" value="MHO03440.1"/>
    <property type="molecule type" value="Genomic_DNA"/>
</dbReference>
<feature type="transmembrane region" description="Helical" evidence="5">
    <location>
        <begin position="49"/>
        <end position="72"/>
    </location>
</feature>
<proteinExistence type="predicted"/>
<feature type="transmembrane region" description="Helical" evidence="5">
    <location>
        <begin position="300"/>
        <end position="324"/>
    </location>
</feature>
<dbReference type="InterPro" id="IPR004837">
    <property type="entry name" value="NaCa_Exmemb"/>
</dbReference>
<evidence type="ECO:0000256" key="1">
    <source>
        <dbReference type="ARBA" id="ARBA00004141"/>
    </source>
</evidence>
<dbReference type="PANTHER" id="PTHR10846:SF8">
    <property type="entry name" value="INNER MEMBRANE PROTEIN YRBG"/>
    <property type="match status" value="1"/>
</dbReference>
<feature type="transmembrane region" description="Helical" evidence="5">
    <location>
        <begin position="170"/>
        <end position="203"/>
    </location>
</feature>
<dbReference type="GO" id="GO:0005262">
    <property type="term" value="F:calcium channel activity"/>
    <property type="evidence" value="ECO:0007669"/>
    <property type="project" value="TreeGrafter"/>
</dbReference>
<feature type="transmembrane region" description="Helical" evidence="5">
    <location>
        <begin position="331"/>
        <end position="350"/>
    </location>
</feature>
<dbReference type="AlphaFoldDB" id="A0A3L0VTX2"/>
<dbReference type="GO" id="GO:0005886">
    <property type="term" value="C:plasma membrane"/>
    <property type="evidence" value="ECO:0007669"/>
    <property type="project" value="TreeGrafter"/>
</dbReference>
<feature type="domain" description="Sodium/calcium exchanger membrane region" evidence="6">
    <location>
        <begin position="54"/>
        <end position="204"/>
    </location>
</feature>
<feature type="domain" description="Sodium/calcium exchanger membrane region" evidence="6">
    <location>
        <begin position="237"/>
        <end position="363"/>
    </location>
</feature>
<evidence type="ECO:0000256" key="5">
    <source>
        <dbReference type="SAM" id="Phobius"/>
    </source>
</evidence>
<feature type="transmembrane region" description="Helical" evidence="5">
    <location>
        <begin position="236"/>
        <end position="255"/>
    </location>
</feature>
<evidence type="ECO:0000256" key="4">
    <source>
        <dbReference type="ARBA" id="ARBA00023136"/>
    </source>
</evidence>
<keyword evidence="2 5" id="KW-0812">Transmembrane</keyword>
<evidence type="ECO:0000313" key="7">
    <source>
        <dbReference type="EMBL" id="MHO03440.1"/>
    </source>
</evidence>
<feature type="transmembrane region" description="Helical" evidence="5">
    <location>
        <begin position="123"/>
        <end position="149"/>
    </location>
</feature>
<reference evidence="7" key="1">
    <citation type="submission" date="2018-10" db="EMBL/GenBank/DDBJ databases">
        <authorList>
            <consortium name="NARMS: The National Antimicrobial Resistance Monitoring System"/>
        </authorList>
    </citation>
    <scope>NUCLEOTIDE SEQUENCE [LARGE SCALE GENOMIC DNA]</scope>
    <source>
        <strain evidence="7">CVM N17EC0388</strain>
    </source>
</reference>
<comment type="caution">
    <text evidence="7">The sequence shown here is derived from an EMBL/GenBank/DDBJ whole genome shotgun (WGS) entry which is preliminary data.</text>
</comment>
<keyword evidence="3 5" id="KW-1133">Transmembrane helix</keyword>